<organism evidence="1 2">
    <name type="scientific">Paenibacillus agaridevorans</name>
    <dbReference type="NCBI Taxonomy" id="171404"/>
    <lineage>
        <taxon>Bacteria</taxon>
        <taxon>Bacillati</taxon>
        <taxon>Bacillota</taxon>
        <taxon>Bacilli</taxon>
        <taxon>Bacillales</taxon>
        <taxon>Paenibacillaceae</taxon>
        <taxon>Paenibacillus</taxon>
    </lineage>
</organism>
<name>A0A2R5F3R8_9BACL</name>
<dbReference type="EMBL" id="BDQX01000384">
    <property type="protein sequence ID" value="GBG11133.1"/>
    <property type="molecule type" value="Genomic_DNA"/>
</dbReference>
<dbReference type="AlphaFoldDB" id="A0A2R5F3R8"/>
<proteinExistence type="predicted"/>
<keyword evidence="2" id="KW-1185">Reference proteome</keyword>
<reference evidence="1 2" key="1">
    <citation type="submission" date="2017-08" db="EMBL/GenBank/DDBJ databases">
        <title>Substantial Increase in Enzyme Production by Combined Drug-Resistance Mutations in Paenibacillus agaridevorans.</title>
        <authorList>
            <person name="Tanaka Y."/>
            <person name="Funane K."/>
            <person name="Hosaka T."/>
            <person name="Shiwa Y."/>
            <person name="Fujita N."/>
            <person name="Miyazaki T."/>
            <person name="Yoshikawa H."/>
            <person name="Murakami K."/>
            <person name="Kasahara K."/>
            <person name="Inaoka T."/>
            <person name="Hiraga Y."/>
            <person name="Ochi K."/>
        </authorList>
    </citation>
    <scope>NUCLEOTIDE SEQUENCE [LARGE SCALE GENOMIC DNA]</scope>
    <source>
        <strain evidence="1 2">T-3040</strain>
    </source>
</reference>
<comment type="caution">
    <text evidence="1">The sequence shown here is derived from an EMBL/GenBank/DDBJ whole genome shotgun (WGS) entry which is preliminary data.</text>
</comment>
<protein>
    <submittedName>
        <fullName evidence="1">Uncharacterized protein</fullName>
    </submittedName>
</protein>
<evidence type="ECO:0000313" key="1">
    <source>
        <dbReference type="EMBL" id="GBG11133.1"/>
    </source>
</evidence>
<accession>A0A2R5F3R8</accession>
<dbReference type="Proteomes" id="UP000245202">
    <property type="component" value="Unassembled WGS sequence"/>
</dbReference>
<sequence length="60" mass="6997">MLFKAIRFKKIISIGDDVYPMLTKWRFFAKLAVVHPREAEARVSLIVSKLGSKNMRRMSD</sequence>
<evidence type="ECO:0000313" key="2">
    <source>
        <dbReference type="Proteomes" id="UP000245202"/>
    </source>
</evidence>
<gene>
    <name evidence="1" type="ORF">PAT3040_05920</name>
</gene>